<feature type="domain" description="Replication-associated protein ORF2/G2P" evidence="1">
    <location>
        <begin position="82"/>
        <end position="201"/>
    </location>
</feature>
<evidence type="ECO:0000259" key="1">
    <source>
        <dbReference type="Pfam" id="PF23343"/>
    </source>
</evidence>
<reference evidence="2" key="1">
    <citation type="submission" date="2021-04" db="EMBL/GenBank/DDBJ databases">
        <title>Genomes of microviruses identified in yellow-bellied marmot fecal samples.</title>
        <authorList>
            <person name="Varsani A."/>
            <person name="Kraberger S."/>
            <person name="Chatterjee A."/>
            <person name="Richet C."/>
            <person name="Fontenele R.S."/>
            <person name="Schmidlin K."/>
            <person name="Blumstein D.T."/>
        </authorList>
    </citation>
    <scope>NUCLEOTIDE SEQUENCE</scope>
    <source>
        <strain evidence="2">Mar17</strain>
    </source>
</reference>
<organism evidence="2">
    <name type="scientific">Microvirus mar17</name>
    <dbReference type="NCBI Taxonomy" id="2851149"/>
    <lineage>
        <taxon>Viruses</taxon>
        <taxon>Monodnaviria</taxon>
        <taxon>Sangervirae</taxon>
        <taxon>Phixviricota</taxon>
        <taxon>Malgrandaviricetes</taxon>
        <taxon>Petitvirales</taxon>
        <taxon>Microviridae</taxon>
    </lineage>
</organism>
<dbReference type="Pfam" id="PF23343">
    <property type="entry name" value="REP_ORF2-G2P"/>
    <property type="match status" value="1"/>
</dbReference>
<proteinExistence type="predicted"/>
<accession>A0A8F5RBP9</accession>
<sequence length="332" mass="39053">MRCTSPLYRVNNSALWGDKVPPLFLKKRFFSYRDYFWLVNKKGYAESAFTRINCGQCLSCRILNAKQWAERCFLESQFYDSNYFFTLTYDDEHLPIAECGAPTLRKRDFQLFMKRLRKSFETRYFACGEYGDNTYRPHYHSLMFGLKLNDLVPYKTVKKKNNVYTYYNSPQINEIWGKGYVVITNLTADTCAYTARYCMKKVGFNTNVTTNSMRLEDPNLTDEDYHKGLQGCGLIEPIFSLQSRRPGIGRNYYELNKNVIYDIDNIPMSTLKHIRYFDKLFEVEQPVRMQGIKEARQLAICETARAKSSYTEVEYFDIERAAAKAKREVRGN</sequence>
<name>A0A8F5RBP9_9VIRU</name>
<dbReference type="EMBL" id="MZ089763">
    <property type="protein sequence ID" value="QXN75056.1"/>
    <property type="molecule type" value="Genomic_DNA"/>
</dbReference>
<dbReference type="InterPro" id="IPR056906">
    <property type="entry name" value="ORF2/G2P_dom"/>
</dbReference>
<protein>
    <submittedName>
        <fullName evidence="2">Replication initiator protein</fullName>
    </submittedName>
</protein>
<evidence type="ECO:0000313" key="2">
    <source>
        <dbReference type="EMBL" id="QXN75056.1"/>
    </source>
</evidence>